<proteinExistence type="predicted"/>
<protein>
    <submittedName>
        <fullName evidence="2">DUF445 domain-containing protein</fullName>
    </submittedName>
</protein>
<feature type="transmembrane region" description="Helical" evidence="1">
    <location>
        <begin position="41"/>
        <end position="67"/>
    </location>
</feature>
<keyword evidence="3" id="KW-1185">Reference proteome</keyword>
<evidence type="ECO:0000256" key="1">
    <source>
        <dbReference type="SAM" id="Phobius"/>
    </source>
</evidence>
<dbReference type="KEGG" id="arac:E0W69_006825"/>
<keyword evidence="1" id="KW-1133">Transmembrane helix</keyword>
<dbReference type="EMBL" id="CP044016">
    <property type="protein sequence ID" value="QES88383.1"/>
    <property type="molecule type" value="Genomic_DNA"/>
</dbReference>
<dbReference type="PANTHER" id="PTHR38442:SF1">
    <property type="entry name" value="INNER MEMBRANE PROTEIN"/>
    <property type="match status" value="1"/>
</dbReference>
<dbReference type="Proteomes" id="UP000292424">
    <property type="component" value="Chromosome"/>
</dbReference>
<keyword evidence="1" id="KW-0472">Membrane</keyword>
<feature type="transmembrane region" description="Helical" evidence="1">
    <location>
        <begin position="12"/>
        <end position="29"/>
    </location>
</feature>
<dbReference type="GO" id="GO:0005886">
    <property type="term" value="C:plasma membrane"/>
    <property type="evidence" value="ECO:0007669"/>
    <property type="project" value="TreeGrafter"/>
</dbReference>
<dbReference type="RefSeq" id="WP_131329271.1">
    <property type="nucleotide sequence ID" value="NZ_CP044016.1"/>
</dbReference>
<evidence type="ECO:0000313" key="3">
    <source>
        <dbReference type="Proteomes" id="UP000292424"/>
    </source>
</evidence>
<name>A0A5P2G5J6_9BACT</name>
<organism evidence="2 3">
    <name type="scientific">Rhizosphaericola mali</name>
    <dbReference type="NCBI Taxonomy" id="2545455"/>
    <lineage>
        <taxon>Bacteria</taxon>
        <taxon>Pseudomonadati</taxon>
        <taxon>Bacteroidota</taxon>
        <taxon>Chitinophagia</taxon>
        <taxon>Chitinophagales</taxon>
        <taxon>Chitinophagaceae</taxon>
        <taxon>Rhizosphaericola</taxon>
    </lineage>
</organism>
<dbReference type="Pfam" id="PF04286">
    <property type="entry name" value="DUF445"/>
    <property type="match status" value="1"/>
</dbReference>
<accession>A0A5P2G5J6</accession>
<keyword evidence="1" id="KW-0812">Transmembrane</keyword>
<sequence>MATPKEIQLKKHKLFATSLFLLMLAIYLVTEYFLRKSAMSWIGYVHAFSEAAMVGALADWFAVTALFRYPMGLRIPHTNLIENKKNDIGENLGSFVKDNFLSEENIRPYIDKLDIASWVSKWIVITEHQNSLIKNANIIVKEIIVDLPDEDVKELIAIKASEILNGIDYDKMIAGGLQYVLDNGEDVKLLDTLLPKILAYAEKSQDIIRERINEKRPLIGFLAGKKISKEFTQGIITFIQEIEEDKNHWVRKQITQSIEKLKNDVGNSDNWHRQLNEWKSIFISEEKLRPYINDAWTSFKTNFIEALDKEDSPWSNYLKKNVESFATRLHSDAELQLKINNWVKAFAYKMVLKNRDQVETIISNTVAGWKGDELSNKLELEIGKDLQFIRVNGTLVGGLVGLVIYTLTQLIFK</sequence>
<dbReference type="OrthoDB" id="9769590at2"/>
<evidence type="ECO:0000313" key="2">
    <source>
        <dbReference type="EMBL" id="QES88383.1"/>
    </source>
</evidence>
<reference evidence="2 3" key="1">
    <citation type="submission" date="2019-09" db="EMBL/GenBank/DDBJ databases">
        <title>Complete genome sequence of Arachidicoccus sp. B3-10 isolated from apple orchard soil.</title>
        <authorList>
            <person name="Kim H.S."/>
            <person name="Han K.-I."/>
            <person name="Suh M.K."/>
            <person name="Lee K.C."/>
            <person name="Eom M.K."/>
            <person name="Kim J.-S."/>
            <person name="Kang S.W."/>
            <person name="Sin Y."/>
            <person name="Lee J.-S."/>
        </authorList>
    </citation>
    <scope>NUCLEOTIDE SEQUENCE [LARGE SCALE GENOMIC DNA]</scope>
    <source>
        <strain evidence="2 3">B3-10</strain>
    </source>
</reference>
<dbReference type="PANTHER" id="PTHR38442">
    <property type="entry name" value="INNER MEMBRANE PROTEIN-RELATED"/>
    <property type="match status" value="1"/>
</dbReference>
<dbReference type="AlphaFoldDB" id="A0A5P2G5J6"/>
<gene>
    <name evidence="2" type="ORF">E0W69_006825</name>
</gene>
<dbReference type="InterPro" id="IPR007383">
    <property type="entry name" value="DUF445"/>
</dbReference>